<dbReference type="GeneID" id="9627754"/>
<dbReference type="InParanoid" id="D8U2U2"/>
<proteinExistence type="predicted"/>
<dbReference type="EMBL" id="GL378354">
    <property type="protein sequence ID" value="EFJ45865.1"/>
    <property type="molecule type" value="Genomic_DNA"/>
</dbReference>
<name>D8U2U2_VOLCA</name>
<protein>
    <submittedName>
        <fullName evidence="3">Uncharacterized protein</fullName>
    </submittedName>
</protein>
<feature type="transmembrane region" description="Helical" evidence="2">
    <location>
        <begin position="167"/>
        <end position="186"/>
    </location>
</feature>
<reference evidence="3 4" key="1">
    <citation type="journal article" date="2010" name="Science">
        <title>Genomic analysis of organismal complexity in the multicellular green alga Volvox carteri.</title>
        <authorList>
            <person name="Prochnik S.E."/>
            <person name="Umen J."/>
            <person name="Nedelcu A.M."/>
            <person name="Hallmann A."/>
            <person name="Miller S.M."/>
            <person name="Nishii I."/>
            <person name="Ferris P."/>
            <person name="Kuo A."/>
            <person name="Mitros T."/>
            <person name="Fritz-Laylin L.K."/>
            <person name="Hellsten U."/>
            <person name="Chapman J."/>
            <person name="Simakov O."/>
            <person name="Rensing S.A."/>
            <person name="Terry A."/>
            <person name="Pangilinan J."/>
            <person name="Kapitonov V."/>
            <person name="Jurka J."/>
            <person name="Salamov A."/>
            <person name="Shapiro H."/>
            <person name="Schmutz J."/>
            <person name="Grimwood J."/>
            <person name="Lindquist E."/>
            <person name="Lucas S."/>
            <person name="Grigoriev I.V."/>
            <person name="Schmitt R."/>
            <person name="Kirk D."/>
            <person name="Rokhsar D.S."/>
        </authorList>
    </citation>
    <scope>NUCLEOTIDE SEQUENCE [LARGE SCALE GENOMIC DNA]</scope>
    <source>
        <strain evidence="4">f. Nagariensis / Eve</strain>
    </source>
</reference>
<dbReference type="KEGG" id="vcn:VOLCADRAFT_93702"/>
<keyword evidence="2" id="KW-0472">Membrane</keyword>
<dbReference type="AlphaFoldDB" id="D8U2U2"/>
<keyword evidence="4" id="KW-1185">Reference proteome</keyword>
<dbReference type="Proteomes" id="UP000001058">
    <property type="component" value="Unassembled WGS sequence"/>
</dbReference>
<feature type="transmembrane region" description="Helical" evidence="2">
    <location>
        <begin position="82"/>
        <end position="103"/>
    </location>
</feature>
<keyword evidence="2" id="KW-0812">Transmembrane</keyword>
<feature type="region of interest" description="Disordered" evidence="1">
    <location>
        <begin position="141"/>
        <end position="164"/>
    </location>
</feature>
<dbReference type="eggNOG" id="ENOG502SXSB">
    <property type="taxonomic scope" value="Eukaryota"/>
</dbReference>
<feature type="transmembrane region" description="Helical" evidence="2">
    <location>
        <begin position="50"/>
        <end position="70"/>
    </location>
</feature>
<feature type="transmembrane region" description="Helical" evidence="2">
    <location>
        <begin position="198"/>
        <end position="216"/>
    </location>
</feature>
<evidence type="ECO:0000313" key="4">
    <source>
        <dbReference type="Proteomes" id="UP000001058"/>
    </source>
</evidence>
<dbReference type="RefSeq" id="XP_002952943.1">
    <property type="nucleotide sequence ID" value="XM_002952897.1"/>
</dbReference>
<gene>
    <name evidence="3" type="ORF">VOLCADRAFT_93702</name>
</gene>
<accession>D8U2U2</accession>
<evidence type="ECO:0000256" key="1">
    <source>
        <dbReference type="SAM" id="MobiDB-lite"/>
    </source>
</evidence>
<evidence type="ECO:0000313" key="3">
    <source>
        <dbReference type="EMBL" id="EFJ45865.1"/>
    </source>
</evidence>
<keyword evidence="2" id="KW-1133">Transmembrane helix</keyword>
<dbReference type="OrthoDB" id="515029at2759"/>
<evidence type="ECO:0000256" key="2">
    <source>
        <dbReference type="SAM" id="Phobius"/>
    </source>
</evidence>
<organism evidence="4">
    <name type="scientific">Volvox carteri f. nagariensis</name>
    <dbReference type="NCBI Taxonomy" id="3068"/>
    <lineage>
        <taxon>Eukaryota</taxon>
        <taxon>Viridiplantae</taxon>
        <taxon>Chlorophyta</taxon>
        <taxon>core chlorophytes</taxon>
        <taxon>Chlorophyceae</taxon>
        <taxon>CS clade</taxon>
        <taxon>Chlamydomonadales</taxon>
        <taxon>Volvocaceae</taxon>
        <taxon>Volvox</taxon>
    </lineage>
</organism>
<sequence>MPAVSRLGFLKVPRRVISCRAKIQENMPEPLVALSSPTPRMRNGSMIRSLAAAVELNVGVAVAACIEIITDHSVFFPVNGDTAITYACVALATLASSVGIAFVRGRGDSPAAGTGVDILEAVYASLTAAQRSAASVTQAQFFHPSSTRSKGPAPKGPTKPRAQNMPVSIPIIPLFSLLFLSLLMMIRIPVNPDTGYRIRIPVNPFITLSPLCILGLHSRGGVFFIASEQVDKAVDYVLETVLEGRFDSFSIEGLMTASDEEP</sequence>